<evidence type="ECO:0000256" key="6">
    <source>
        <dbReference type="SAM" id="Phobius"/>
    </source>
</evidence>
<feature type="transmembrane region" description="Helical" evidence="6">
    <location>
        <begin position="193"/>
        <end position="212"/>
    </location>
</feature>
<comment type="caution">
    <text evidence="8">The sequence shown here is derived from an EMBL/GenBank/DDBJ whole genome shotgun (WGS) entry which is preliminary data.</text>
</comment>
<dbReference type="InterPro" id="IPR005828">
    <property type="entry name" value="MFS_sugar_transport-like"/>
</dbReference>
<feature type="transmembrane region" description="Helical" evidence="6">
    <location>
        <begin position="409"/>
        <end position="430"/>
    </location>
</feature>
<feature type="transmembrane region" description="Helical" evidence="6">
    <location>
        <begin position="107"/>
        <end position="126"/>
    </location>
</feature>
<feature type="transmembrane region" description="Helical" evidence="6">
    <location>
        <begin position="165"/>
        <end position="187"/>
    </location>
</feature>
<evidence type="ECO:0000256" key="3">
    <source>
        <dbReference type="ARBA" id="ARBA00022692"/>
    </source>
</evidence>
<keyword evidence="2" id="KW-0813">Transport</keyword>
<feature type="domain" description="Major facilitator superfamily (MFS) profile" evidence="7">
    <location>
        <begin position="41"/>
        <end position="459"/>
    </location>
</feature>
<feature type="transmembrane region" description="Helical" evidence="6">
    <location>
        <begin position="74"/>
        <end position="95"/>
    </location>
</feature>
<dbReference type="PANTHER" id="PTHR23511:SF34">
    <property type="entry name" value="SYNAPTIC VESICLE GLYCOPROTEIN 2"/>
    <property type="match status" value="1"/>
</dbReference>
<dbReference type="InterPro" id="IPR005829">
    <property type="entry name" value="Sugar_transporter_CS"/>
</dbReference>
<dbReference type="CDD" id="cd17316">
    <property type="entry name" value="MFS_SV2_like"/>
    <property type="match status" value="1"/>
</dbReference>
<feature type="transmembrane region" description="Helical" evidence="6">
    <location>
        <begin position="309"/>
        <end position="331"/>
    </location>
</feature>
<comment type="subcellular location">
    <subcellularLocation>
        <location evidence="1">Cell membrane</location>
        <topology evidence="1">Multi-pass membrane protein</topology>
    </subcellularLocation>
</comment>
<dbReference type="PROSITE" id="PS00217">
    <property type="entry name" value="SUGAR_TRANSPORT_2"/>
    <property type="match status" value="1"/>
</dbReference>
<dbReference type="InterPro" id="IPR020846">
    <property type="entry name" value="MFS_dom"/>
</dbReference>
<protein>
    <submittedName>
        <fullName evidence="8">MFS transporter</fullName>
    </submittedName>
</protein>
<feature type="transmembrane region" description="Helical" evidence="6">
    <location>
        <begin position="343"/>
        <end position="362"/>
    </location>
</feature>
<dbReference type="EMBL" id="JAUSTP010000008">
    <property type="protein sequence ID" value="MDQ0189532.1"/>
    <property type="molecule type" value="Genomic_DNA"/>
</dbReference>
<evidence type="ECO:0000313" key="8">
    <source>
        <dbReference type="EMBL" id="MDQ0189532.1"/>
    </source>
</evidence>
<keyword evidence="9" id="KW-1185">Reference proteome</keyword>
<dbReference type="PROSITE" id="PS50850">
    <property type="entry name" value="MFS"/>
    <property type="match status" value="1"/>
</dbReference>
<keyword evidence="4 6" id="KW-1133">Transmembrane helix</keyword>
<dbReference type="Gene3D" id="1.20.1250.20">
    <property type="entry name" value="MFS general substrate transporter like domains"/>
    <property type="match status" value="1"/>
</dbReference>
<dbReference type="Pfam" id="PF00083">
    <property type="entry name" value="Sugar_tr"/>
    <property type="match status" value="1"/>
</dbReference>
<dbReference type="PANTHER" id="PTHR23511">
    <property type="entry name" value="SYNAPTIC VESICLE GLYCOPROTEIN 2"/>
    <property type="match status" value="1"/>
</dbReference>
<sequence>MIDIRHVGMEVIDLLNSRAEHEAALLARLDRLPVWPYATTVLWIVGVGYLIAFFDITNVSFGLPVFSKLLHLTASQASIPITASLLGYIVGAWLNSNLADVIGRKQAIFSATLLFTVGCIATTFSFSLWWMIVWRFITGMGIGAEIAAISAYIGELAPASLRGRYTALANIFSMVGQGLVPIVAMILVPHFHWGWRGMFLLGALGVITLFFFRSIPESPRWLLTKNRYDEAKRVIDQAEAKASQKLNGNLPPLLTTASEVEGKGFPTAELLRSPYVGRVILLLLMWFVWYLGCYTWLGMAPTFFVDKGYTLTSSIGFMLAASIGYPVGSILSTWLGDRFERKYTILVGMVVWTIGFLAIAFFVSPALIYTSVFVLSGSLGFFLPLMYALTAESFPTRARATGVSLTDGVGHLGGAVGPILATSIYAWGGAQGFTSAFVYMAVTGVATIILLPFTISATRKPLELVTRDDVGAAG</sequence>
<organism evidence="8 9">
    <name type="scientific">Alicyclobacillus cycloheptanicus</name>
    <dbReference type="NCBI Taxonomy" id="1457"/>
    <lineage>
        <taxon>Bacteria</taxon>
        <taxon>Bacillati</taxon>
        <taxon>Bacillota</taxon>
        <taxon>Bacilli</taxon>
        <taxon>Bacillales</taxon>
        <taxon>Alicyclobacillaceae</taxon>
        <taxon>Alicyclobacillus</taxon>
    </lineage>
</organism>
<feature type="transmembrane region" description="Helical" evidence="6">
    <location>
        <begin position="368"/>
        <end position="389"/>
    </location>
</feature>
<evidence type="ECO:0000313" key="9">
    <source>
        <dbReference type="Proteomes" id="UP001232973"/>
    </source>
</evidence>
<proteinExistence type="predicted"/>
<feature type="transmembrane region" description="Helical" evidence="6">
    <location>
        <begin position="436"/>
        <end position="457"/>
    </location>
</feature>
<reference evidence="8 9" key="1">
    <citation type="submission" date="2023-07" db="EMBL/GenBank/DDBJ databases">
        <title>Genomic Encyclopedia of Type Strains, Phase IV (KMG-IV): sequencing the most valuable type-strain genomes for metagenomic binning, comparative biology and taxonomic classification.</title>
        <authorList>
            <person name="Goeker M."/>
        </authorList>
    </citation>
    <scope>NUCLEOTIDE SEQUENCE [LARGE SCALE GENOMIC DNA]</scope>
    <source>
        <strain evidence="8 9">DSM 4006</strain>
    </source>
</reference>
<feature type="transmembrane region" description="Helical" evidence="6">
    <location>
        <begin position="34"/>
        <end position="54"/>
    </location>
</feature>
<dbReference type="InterPro" id="IPR036259">
    <property type="entry name" value="MFS_trans_sf"/>
</dbReference>
<keyword evidence="5 6" id="KW-0472">Membrane</keyword>
<gene>
    <name evidence="8" type="ORF">J2S03_001364</name>
</gene>
<evidence type="ECO:0000256" key="2">
    <source>
        <dbReference type="ARBA" id="ARBA00022448"/>
    </source>
</evidence>
<feature type="transmembrane region" description="Helical" evidence="6">
    <location>
        <begin position="279"/>
        <end position="297"/>
    </location>
</feature>
<dbReference type="SUPFAM" id="SSF103473">
    <property type="entry name" value="MFS general substrate transporter"/>
    <property type="match status" value="1"/>
</dbReference>
<dbReference type="RefSeq" id="WP_274456333.1">
    <property type="nucleotide sequence ID" value="NZ_CP067097.1"/>
</dbReference>
<evidence type="ECO:0000256" key="4">
    <source>
        <dbReference type="ARBA" id="ARBA00022989"/>
    </source>
</evidence>
<dbReference type="Proteomes" id="UP001232973">
    <property type="component" value="Unassembled WGS sequence"/>
</dbReference>
<keyword evidence="3 6" id="KW-0812">Transmembrane</keyword>
<accession>A0ABT9XGV0</accession>
<evidence type="ECO:0000256" key="5">
    <source>
        <dbReference type="ARBA" id="ARBA00023136"/>
    </source>
</evidence>
<evidence type="ECO:0000256" key="1">
    <source>
        <dbReference type="ARBA" id="ARBA00004651"/>
    </source>
</evidence>
<evidence type="ECO:0000259" key="7">
    <source>
        <dbReference type="PROSITE" id="PS50850"/>
    </source>
</evidence>
<name>A0ABT9XGV0_9BACL</name>
<feature type="transmembrane region" description="Helical" evidence="6">
    <location>
        <begin position="132"/>
        <end position="153"/>
    </location>
</feature>